<proteinExistence type="inferred from homology"/>
<feature type="region of interest" description="Disordered" evidence="6">
    <location>
        <begin position="102"/>
        <end position="137"/>
    </location>
</feature>
<dbReference type="InterPro" id="IPR016811">
    <property type="entry name" value="ORC6_fun"/>
</dbReference>
<name>A0A8H6F547_CANAX</name>
<dbReference type="GO" id="GO:0005664">
    <property type="term" value="C:nuclear origin of replication recognition complex"/>
    <property type="evidence" value="ECO:0007669"/>
    <property type="project" value="InterPro"/>
</dbReference>
<sequence length="363" mass="41148">MSSSQARKALQDVIPNYLGEFTPKLLDYINSLYQLSLRKQAILPNKSEIARFHLCAVVIVEKYKQSFELPTPDVSRIPTQPKVAAKLLDTFRELIEQISAASTPVSSPKKVKPPSQSPSTPTKSRTSKENLKSGSPLKRLRAEMLQEDQVNGNSPDGQLKDVDSPFNPKKRKESKAGTPTHKVYKYDKKHVSIADFIAFCNTFLIPGDITAKMVGTFLTHQHKFLKKSDWSLACGMVYAAYIRINNRLLAQSVGTKSEFTKQLLQYQKGGLSLGAMQSWCGIIEEWIQDEPWIQEIEKTYAYGSKTAEETRNSFERKAKIGEGWDLMEQFGAMIHGETISLSSHQEEYYKNWRKEALEKCDQL</sequence>
<dbReference type="InterPro" id="IPR008721">
    <property type="entry name" value="ORC6_cyclin_first"/>
</dbReference>
<evidence type="ECO:0000256" key="5">
    <source>
        <dbReference type="ARBA" id="ARBA00023242"/>
    </source>
</evidence>
<keyword evidence="5" id="KW-0539">Nucleus</keyword>
<evidence type="ECO:0000259" key="7">
    <source>
        <dbReference type="Pfam" id="PF05460"/>
    </source>
</evidence>
<reference evidence="8 9" key="1">
    <citation type="submission" date="2020-03" db="EMBL/GenBank/DDBJ databases">
        <title>FDA dAtabase for Regulatory Grade micrObial Sequences (FDA-ARGOS): Supporting development and validation of Infectious Disease Dx tests.</title>
        <authorList>
            <person name="Campos J."/>
            <person name="Goldberg B."/>
            <person name="Tallon L."/>
            <person name="Sadzewicz L."/>
            <person name="Vavikolanu K."/>
            <person name="Mehta A."/>
            <person name="Aluvathingal J."/>
            <person name="Nadendla S."/>
            <person name="Nandy P."/>
            <person name="Geyer C."/>
            <person name="Yan Y."/>
            <person name="Sichtig H."/>
        </authorList>
    </citation>
    <scope>NUCLEOTIDE SEQUENCE [LARGE SCALE GENOMIC DNA]</scope>
    <source>
        <strain evidence="8 9">FDAARGOS_656</strain>
    </source>
</reference>
<dbReference type="EMBL" id="JABWAD010000027">
    <property type="protein sequence ID" value="KAF6070211.1"/>
    <property type="molecule type" value="Genomic_DNA"/>
</dbReference>
<comment type="caution">
    <text evidence="8">The sequence shown here is derived from an EMBL/GenBank/DDBJ whole genome shotgun (WGS) entry which is preliminary data.</text>
</comment>
<evidence type="ECO:0000256" key="4">
    <source>
        <dbReference type="ARBA" id="ARBA00023125"/>
    </source>
</evidence>
<dbReference type="GO" id="GO:0006260">
    <property type="term" value="P:DNA replication"/>
    <property type="evidence" value="ECO:0007669"/>
    <property type="project" value="UniProtKB-KW"/>
</dbReference>
<evidence type="ECO:0000256" key="2">
    <source>
        <dbReference type="ARBA" id="ARBA00010840"/>
    </source>
</evidence>
<comment type="similarity">
    <text evidence="2">Belongs to the ORC6 family.</text>
</comment>
<comment type="subcellular location">
    <subcellularLocation>
        <location evidence="1">Nucleus</location>
    </subcellularLocation>
</comment>
<feature type="region of interest" description="Disordered" evidence="6">
    <location>
        <begin position="149"/>
        <end position="178"/>
    </location>
</feature>
<keyword evidence="4" id="KW-0238">DNA-binding</keyword>
<gene>
    <name evidence="8" type="ORF">FOB64_002293</name>
</gene>
<evidence type="ECO:0000256" key="6">
    <source>
        <dbReference type="SAM" id="MobiDB-lite"/>
    </source>
</evidence>
<feature type="compositionally biased region" description="Low complexity" evidence="6">
    <location>
        <begin position="102"/>
        <end position="124"/>
    </location>
</feature>
<feature type="domain" description="ORC6 first cyclin-like" evidence="7">
    <location>
        <begin position="10"/>
        <end position="96"/>
    </location>
</feature>
<evidence type="ECO:0000256" key="3">
    <source>
        <dbReference type="ARBA" id="ARBA00022705"/>
    </source>
</evidence>
<protein>
    <submittedName>
        <fullName evidence="8">Origin recognition complex subunit 6 (ORC6) family protein</fullName>
    </submittedName>
</protein>
<dbReference type="Pfam" id="PF05460">
    <property type="entry name" value="ORC6"/>
    <property type="match status" value="1"/>
</dbReference>
<dbReference type="AlphaFoldDB" id="A0A8H6F547"/>
<organism evidence="8 9">
    <name type="scientific">Candida albicans</name>
    <name type="common">Yeast</name>
    <dbReference type="NCBI Taxonomy" id="5476"/>
    <lineage>
        <taxon>Eukaryota</taxon>
        <taxon>Fungi</taxon>
        <taxon>Dikarya</taxon>
        <taxon>Ascomycota</taxon>
        <taxon>Saccharomycotina</taxon>
        <taxon>Pichiomycetes</taxon>
        <taxon>Debaryomycetaceae</taxon>
        <taxon>Candida/Lodderomyces clade</taxon>
        <taxon>Candida</taxon>
    </lineage>
</organism>
<evidence type="ECO:0000256" key="1">
    <source>
        <dbReference type="ARBA" id="ARBA00004123"/>
    </source>
</evidence>
<dbReference type="GO" id="GO:0003677">
    <property type="term" value="F:DNA binding"/>
    <property type="evidence" value="ECO:0007669"/>
    <property type="project" value="UniProtKB-KW"/>
</dbReference>
<keyword evidence="3" id="KW-0235">DNA replication</keyword>
<dbReference type="PIRSF" id="PIRSF022941">
    <property type="entry name" value="ORC6_fun"/>
    <property type="match status" value="1"/>
</dbReference>
<evidence type="ECO:0000313" key="8">
    <source>
        <dbReference type="EMBL" id="KAF6070211.1"/>
    </source>
</evidence>
<dbReference type="Proteomes" id="UP000536275">
    <property type="component" value="Unassembled WGS sequence"/>
</dbReference>
<accession>A0A8H6F547</accession>
<evidence type="ECO:0000313" key="9">
    <source>
        <dbReference type="Proteomes" id="UP000536275"/>
    </source>
</evidence>